<keyword evidence="2" id="KW-1185">Reference proteome</keyword>
<dbReference type="AlphaFoldDB" id="A0A433WGU7"/>
<reference evidence="1" key="1">
    <citation type="submission" date="2020-05" db="EMBL/GenBank/DDBJ databases">
        <title>Chitinophaga laudate sp. nov., isolated from a tropical peat swamp.</title>
        <authorList>
            <person name="Goh C.B.S."/>
            <person name="Lee M.S."/>
            <person name="Parimannan S."/>
            <person name="Pasbakhsh P."/>
            <person name="Yule C.M."/>
            <person name="Rajandas H."/>
            <person name="Loke S."/>
            <person name="Croft L."/>
            <person name="Tan J.B.L."/>
        </authorList>
    </citation>
    <scope>NUCLEOTIDE SEQUENCE</scope>
    <source>
        <strain evidence="1">Mgbs1</strain>
    </source>
</reference>
<evidence type="ECO:0000313" key="2">
    <source>
        <dbReference type="Proteomes" id="UP000281028"/>
    </source>
</evidence>
<dbReference type="EMBL" id="RIAR02000001">
    <property type="protein sequence ID" value="NSL88778.1"/>
    <property type="molecule type" value="Genomic_DNA"/>
</dbReference>
<proteinExistence type="predicted"/>
<protein>
    <submittedName>
        <fullName evidence="1">DUF4184 family protein</fullName>
    </submittedName>
</protein>
<evidence type="ECO:0000313" key="1">
    <source>
        <dbReference type="EMBL" id="NSL88778.1"/>
    </source>
</evidence>
<dbReference type="Pfam" id="PF13803">
    <property type="entry name" value="DUF4184"/>
    <property type="match status" value="1"/>
</dbReference>
<gene>
    <name evidence="1" type="ORF">ECE50_018190</name>
</gene>
<dbReference type="RefSeq" id="WP_127040534.1">
    <property type="nucleotide sequence ID" value="NZ_JAABOK010000021.1"/>
</dbReference>
<sequence>MPFTISHIAIVLPFACRRRKYLSVTGLMTGTMTPDFLYFILLDPYFSAGHTWWGIFLYDVPLALLLTFLYHDVVKAALIQYLPGWAGMRIHHFRYFSWDQYFRQHYLVVISSVILGALSHLLLDAFTHGHGYFAGSIPFLRRNIRIFHHPMEMWYLMQYLSSIAGLLLLIYFFFRIPKSMRPAGKPPRIAPPLFWLLAVLIAAAILWVHSLEPHPLRKNMDYLATVMGAFFYGFCSVVLWLRISKQ</sequence>
<organism evidence="1 2">
    <name type="scientific">Chitinophaga solisilvae</name>
    <dbReference type="NCBI Taxonomy" id="1233460"/>
    <lineage>
        <taxon>Bacteria</taxon>
        <taxon>Pseudomonadati</taxon>
        <taxon>Bacteroidota</taxon>
        <taxon>Chitinophagia</taxon>
        <taxon>Chitinophagales</taxon>
        <taxon>Chitinophagaceae</taxon>
        <taxon>Chitinophaga</taxon>
    </lineage>
</organism>
<dbReference type="OrthoDB" id="8481923at2"/>
<dbReference type="InterPro" id="IPR025238">
    <property type="entry name" value="DUF4184"/>
</dbReference>
<comment type="caution">
    <text evidence="1">The sequence shown here is derived from an EMBL/GenBank/DDBJ whole genome shotgun (WGS) entry which is preliminary data.</text>
</comment>
<dbReference type="Proteomes" id="UP000281028">
    <property type="component" value="Unassembled WGS sequence"/>
</dbReference>
<name>A0A433WGU7_9BACT</name>
<accession>A0A433WGU7</accession>